<dbReference type="SUPFAM" id="SSF47616">
    <property type="entry name" value="GST C-terminal domain-like"/>
    <property type="match status" value="1"/>
</dbReference>
<dbReference type="InterPro" id="IPR004045">
    <property type="entry name" value="Glutathione_S-Trfase_N"/>
</dbReference>
<dbReference type="SUPFAM" id="SSF52833">
    <property type="entry name" value="Thioredoxin-like"/>
    <property type="match status" value="1"/>
</dbReference>
<dbReference type="InterPro" id="IPR040079">
    <property type="entry name" value="Glutathione_S-Trfase"/>
</dbReference>
<dbReference type="PANTHER" id="PTHR44051">
    <property type="entry name" value="GLUTATHIONE S-TRANSFERASE-RELATED"/>
    <property type="match status" value="1"/>
</dbReference>
<accession>A0ABV5ZDQ9</accession>
<dbReference type="Pfam" id="PF13417">
    <property type="entry name" value="GST_N_3"/>
    <property type="match status" value="1"/>
</dbReference>
<dbReference type="SFLD" id="SFLDS00019">
    <property type="entry name" value="Glutathione_Transferase_(cytos"/>
    <property type="match status" value="1"/>
</dbReference>
<feature type="domain" description="GST N-terminal" evidence="1">
    <location>
        <begin position="1"/>
        <end position="74"/>
    </location>
</feature>
<evidence type="ECO:0000313" key="3">
    <source>
        <dbReference type="EMBL" id="MFB9886753.1"/>
    </source>
</evidence>
<keyword evidence="4" id="KW-1185">Reference proteome</keyword>
<dbReference type="InterPro" id="IPR036249">
    <property type="entry name" value="Thioredoxin-like_sf"/>
</dbReference>
<evidence type="ECO:0000259" key="1">
    <source>
        <dbReference type="PROSITE" id="PS50404"/>
    </source>
</evidence>
<dbReference type="EMBL" id="JBHLZN010000003">
    <property type="protein sequence ID" value="MFB9886753.1"/>
    <property type="molecule type" value="Genomic_DNA"/>
</dbReference>
<dbReference type="Gene3D" id="1.20.1050.10">
    <property type="match status" value="1"/>
</dbReference>
<organism evidence="3 4">
    <name type="scientific">Balneatrix alpica</name>
    <dbReference type="NCBI Taxonomy" id="75684"/>
    <lineage>
        <taxon>Bacteria</taxon>
        <taxon>Pseudomonadati</taxon>
        <taxon>Pseudomonadota</taxon>
        <taxon>Gammaproteobacteria</taxon>
        <taxon>Oceanospirillales</taxon>
        <taxon>Balneatrichaceae</taxon>
        <taxon>Balneatrix</taxon>
    </lineage>
</organism>
<dbReference type="RefSeq" id="WP_027312396.1">
    <property type="nucleotide sequence ID" value="NZ_JBHLZN010000003.1"/>
</dbReference>
<dbReference type="Pfam" id="PF13410">
    <property type="entry name" value="GST_C_2"/>
    <property type="match status" value="1"/>
</dbReference>
<name>A0ABV5ZDQ9_9GAMM</name>
<evidence type="ECO:0000313" key="4">
    <source>
        <dbReference type="Proteomes" id="UP001589628"/>
    </source>
</evidence>
<dbReference type="PROSITE" id="PS50405">
    <property type="entry name" value="GST_CTER"/>
    <property type="match status" value="1"/>
</dbReference>
<protein>
    <submittedName>
        <fullName evidence="3">Glutathione S-transferase family protein</fullName>
    </submittedName>
</protein>
<feature type="domain" description="GST C-terminal" evidence="2">
    <location>
        <begin position="78"/>
        <end position="201"/>
    </location>
</feature>
<evidence type="ECO:0000259" key="2">
    <source>
        <dbReference type="PROSITE" id="PS50405"/>
    </source>
</evidence>
<dbReference type="InterPro" id="IPR010987">
    <property type="entry name" value="Glutathione-S-Trfase_C-like"/>
</dbReference>
<dbReference type="InterPro" id="IPR036282">
    <property type="entry name" value="Glutathione-S-Trfase_C_sf"/>
</dbReference>
<dbReference type="Proteomes" id="UP001589628">
    <property type="component" value="Unassembled WGS sequence"/>
</dbReference>
<sequence length="201" mass="21989">MYKLYFLPGACSLATQVVLHELGQPVQLINKQQVADFNQINPVGTVPVLVDNGQAYREGAAIMLYLLDKHPNTLLPNSGQARLQGIQNILFANATMHPAYSRLFFIAQNISANTAQAEAYQRASQAINQLWQVVEEQLAQQPFLGGAQPSAADIMLTVYSRWGGAFPVTINIGPRTQQMLDHVLAMPSFQRALAAEQAQAA</sequence>
<dbReference type="CDD" id="cd03057">
    <property type="entry name" value="GST_N_Beta"/>
    <property type="match status" value="1"/>
</dbReference>
<dbReference type="SFLD" id="SFLDG00358">
    <property type="entry name" value="Main_(cytGST)"/>
    <property type="match status" value="1"/>
</dbReference>
<dbReference type="PANTHER" id="PTHR44051:SF8">
    <property type="entry name" value="GLUTATHIONE S-TRANSFERASE GSTA"/>
    <property type="match status" value="1"/>
</dbReference>
<gene>
    <name evidence="3" type="ORF">ACFFLH_10045</name>
</gene>
<comment type="caution">
    <text evidence="3">The sequence shown here is derived from an EMBL/GenBank/DDBJ whole genome shotgun (WGS) entry which is preliminary data.</text>
</comment>
<dbReference type="Gene3D" id="3.40.30.10">
    <property type="entry name" value="Glutaredoxin"/>
    <property type="match status" value="1"/>
</dbReference>
<dbReference type="PROSITE" id="PS50404">
    <property type="entry name" value="GST_NTER"/>
    <property type="match status" value="1"/>
</dbReference>
<proteinExistence type="predicted"/>
<reference evidence="3 4" key="1">
    <citation type="submission" date="2024-09" db="EMBL/GenBank/DDBJ databases">
        <authorList>
            <person name="Sun Q."/>
            <person name="Mori K."/>
        </authorList>
    </citation>
    <scope>NUCLEOTIDE SEQUENCE [LARGE SCALE GENOMIC DNA]</scope>
    <source>
        <strain evidence="3 4">ATCC 51285</strain>
    </source>
</reference>